<name>A0A1T4NLX7_9FIRM</name>
<gene>
    <name evidence="2" type="ORF">SAMN02745110_01637</name>
</gene>
<keyword evidence="1" id="KW-1133">Transmembrane helix</keyword>
<dbReference type="InterPro" id="IPR021484">
    <property type="entry name" value="DUF3137"/>
</dbReference>
<evidence type="ECO:0000313" key="3">
    <source>
        <dbReference type="Proteomes" id="UP000189857"/>
    </source>
</evidence>
<evidence type="ECO:0000256" key="1">
    <source>
        <dbReference type="SAM" id="Phobius"/>
    </source>
</evidence>
<dbReference type="RefSeq" id="WP_078787475.1">
    <property type="nucleotide sequence ID" value="NZ_FMTO01000008.1"/>
</dbReference>
<dbReference type="Pfam" id="PF11335">
    <property type="entry name" value="DUF3137"/>
    <property type="match status" value="1"/>
</dbReference>
<evidence type="ECO:0000313" key="2">
    <source>
        <dbReference type="EMBL" id="SJZ80311.1"/>
    </source>
</evidence>
<keyword evidence="3" id="KW-1185">Reference proteome</keyword>
<feature type="transmembrane region" description="Helical" evidence="1">
    <location>
        <begin position="17"/>
        <end position="36"/>
    </location>
</feature>
<sequence length="265" mass="30719">MGIYDGMEKLERLRKTASAGVVLICIGLVGFIYLVLLYKTTMLPFIGIGLIVAGVFCIKGKNEQYRKIYKEVIVEKPLRDNFSDVYYAWRNGFTLNEVNNFMLLKHGEVVTSEDYLRAKYKGVPFEMADVWLKDRVSQNNTSRDGTIFLGRIIVFELSNKDVISTRVYSRHFYGRRKDYCTADSKVEMESIDFNETFDTFSASPHNAFYLLTPQFMERLICLSTDHDDIAMHVFGNKVIFAYRSRMKNVIKKLLKNTCIIKLHDI</sequence>
<feature type="transmembrane region" description="Helical" evidence="1">
    <location>
        <begin position="42"/>
        <end position="60"/>
    </location>
</feature>
<reference evidence="2 3" key="1">
    <citation type="submission" date="2017-02" db="EMBL/GenBank/DDBJ databases">
        <authorList>
            <person name="Peterson S.W."/>
        </authorList>
    </citation>
    <scope>NUCLEOTIDE SEQUENCE [LARGE SCALE GENOMIC DNA]</scope>
    <source>
        <strain evidence="2 3">ATCC 17233</strain>
    </source>
</reference>
<accession>A0A1T4NLX7</accession>
<keyword evidence="1" id="KW-0812">Transmembrane</keyword>
<protein>
    <recommendedName>
        <fullName evidence="4">DUF3137 domain-containing protein</fullName>
    </recommendedName>
</protein>
<dbReference type="Proteomes" id="UP000189857">
    <property type="component" value="Unassembled WGS sequence"/>
</dbReference>
<proteinExistence type="predicted"/>
<keyword evidence="1" id="KW-0472">Membrane</keyword>
<dbReference type="OrthoDB" id="2056161at2"/>
<dbReference type="EMBL" id="FUXA01000009">
    <property type="protein sequence ID" value="SJZ80311.1"/>
    <property type="molecule type" value="Genomic_DNA"/>
</dbReference>
<organism evidence="2 3">
    <name type="scientific">Eubacterium ruminantium</name>
    <dbReference type="NCBI Taxonomy" id="42322"/>
    <lineage>
        <taxon>Bacteria</taxon>
        <taxon>Bacillati</taxon>
        <taxon>Bacillota</taxon>
        <taxon>Clostridia</taxon>
        <taxon>Eubacteriales</taxon>
        <taxon>Eubacteriaceae</taxon>
        <taxon>Eubacterium</taxon>
    </lineage>
</organism>
<dbReference type="AlphaFoldDB" id="A0A1T4NLX7"/>
<evidence type="ECO:0008006" key="4">
    <source>
        <dbReference type="Google" id="ProtNLM"/>
    </source>
</evidence>